<dbReference type="Pfam" id="PF14960">
    <property type="entry name" value="ATP_synth_reg"/>
    <property type="match status" value="1"/>
</dbReference>
<dbReference type="GO" id="GO:0031966">
    <property type="term" value="C:mitochondrial membrane"/>
    <property type="evidence" value="ECO:0007669"/>
    <property type="project" value="UniProtKB-SubCell"/>
</dbReference>
<evidence type="ECO:0008006" key="9">
    <source>
        <dbReference type="Google" id="ProtNLM"/>
    </source>
</evidence>
<evidence type="ECO:0000256" key="4">
    <source>
        <dbReference type="ARBA" id="ARBA00023128"/>
    </source>
</evidence>
<evidence type="ECO:0000256" key="5">
    <source>
        <dbReference type="ARBA" id="ARBA00023136"/>
    </source>
</evidence>
<evidence type="ECO:0000256" key="3">
    <source>
        <dbReference type="ARBA" id="ARBA00022989"/>
    </source>
</evidence>
<protein>
    <recommendedName>
        <fullName evidence="9">Up-regulated during skeletal muscle growth protein 5</fullName>
    </recommendedName>
</protein>
<sequence>MAEDGKQLTGLAKHFNSQTMYGRANVTKATLASVGLIALYFMTRSKSKKSS</sequence>
<dbReference type="PANTHER" id="PTHR34038:SF1">
    <property type="entry name" value="ATP SYNTHASE MEMBRANE SUBUNIT K, MITOCHONDRIAL"/>
    <property type="match status" value="1"/>
</dbReference>
<dbReference type="EMBL" id="JADYXP020000015">
    <property type="protein sequence ID" value="KAL0109319.1"/>
    <property type="molecule type" value="Genomic_DNA"/>
</dbReference>
<accession>A0AAW2F3W5</accession>
<dbReference type="PRINTS" id="PR01821">
    <property type="entry name" value="DAPIT"/>
</dbReference>
<feature type="transmembrane region" description="Helical" evidence="6">
    <location>
        <begin position="20"/>
        <end position="42"/>
    </location>
</feature>
<dbReference type="PANTHER" id="PTHR34038">
    <property type="entry name" value="ATP SYNTHASE MEMBRANE SUBUNIT DAPIT, MITOCHONDRIAL"/>
    <property type="match status" value="1"/>
</dbReference>
<comment type="subcellular location">
    <subcellularLocation>
        <location evidence="1">Mitochondrion membrane</location>
        <topology evidence="1">Single-pass membrane protein</topology>
    </subcellularLocation>
</comment>
<proteinExistence type="predicted"/>
<keyword evidence="8" id="KW-1185">Reference proteome</keyword>
<reference evidence="7 8" key="1">
    <citation type="submission" date="2023-03" db="EMBL/GenBank/DDBJ databases">
        <title>High recombination rates correlate with genetic variation in Cardiocondyla obscurior ants.</title>
        <authorList>
            <person name="Errbii M."/>
        </authorList>
    </citation>
    <scope>NUCLEOTIDE SEQUENCE [LARGE SCALE GENOMIC DNA]</scope>
    <source>
        <strain evidence="7">Alpha-2009</strain>
        <tissue evidence="7">Whole body</tissue>
    </source>
</reference>
<evidence type="ECO:0000256" key="6">
    <source>
        <dbReference type="SAM" id="Phobius"/>
    </source>
</evidence>
<evidence type="ECO:0000256" key="1">
    <source>
        <dbReference type="ARBA" id="ARBA00004304"/>
    </source>
</evidence>
<evidence type="ECO:0000313" key="8">
    <source>
        <dbReference type="Proteomes" id="UP001430953"/>
    </source>
</evidence>
<keyword evidence="5 6" id="KW-0472">Membrane</keyword>
<comment type="caution">
    <text evidence="7">The sequence shown here is derived from an EMBL/GenBank/DDBJ whole genome shotgun (WGS) entry which is preliminary data.</text>
</comment>
<dbReference type="Proteomes" id="UP001430953">
    <property type="component" value="Unassembled WGS sequence"/>
</dbReference>
<dbReference type="AlphaFoldDB" id="A0AAW2F3W5"/>
<organism evidence="7 8">
    <name type="scientific">Cardiocondyla obscurior</name>
    <dbReference type="NCBI Taxonomy" id="286306"/>
    <lineage>
        <taxon>Eukaryota</taxon>
        <taxon>Metazoa</taxon>
        <taxon>Ecdysozoa</taxon>
        <taxon>Arthropoda</taxon>
        <taxon>Hexapoda</taxon>
        <taxon>Insecta</taxon>
        <taxon>Pterygota</taxon>
        <taxon>Neoptera</taxon>
        <taxon>Endopterygota</taxon>
        <taxon>Hymenoptera</taxon>
        <taxon>Apocrita</taxon>
        <taxon>Aculeata</taxon>
        <taxon>Formicoidea</taxon>
        <taxon>Formicidae</taxon>
        <taxon>Myrmicinae</taxon>
        <taxon>Cardiocondyla</taxon>
    </lineage>
</organism>
<dbReference type="InterPro" id="IPR009125">
    <property type="entry name" value="ATPMK"/>
</dbReference>
<gene>
    <name evidence="7" type="ORF">PUN28_014419</name>
</gene>
<keyword evidence="4" id="KW-0496">Mitochondrion</keyword>
<evidence type="ECO:0000256" key="2">
    <source>
        <dbReference type="ARBA" id="ARBA00022692"/>
    </source>
</evidence>
<evidence type="ECO:0000313" key="7">
    <source>
        <dbReference type="EMBL" id="KAL0109319.1"/>
    </source>
</evidence>
<keyword evidence="3 6" id="KW-1133">Transmembrane helix</keyword>
<keyword evidence="2 6" id="KW-0812">Transmembrane</keyword>
<name>A0AAW2F3W5_9HYME</name>